<accession>A0A7K1TAZ0</accession>
<keyword evidence="1" id="KW-0812">Transmembrane</keyword>
<keyword evidence="1" id="KW-0472">Membrane</keyword>
<sequence>MLVGGGLALLLLPYLALAFYNQPYWDDYDFAALVGRLGQWGAEKYIYTTHTGRFFTILLTRLNPVAYGWPQGVQLLSLGWLGATGLAQALALRVLARQRLGWGAAGAWSVALLLGHLYVMPSPYAAFYWFSSAVVYQVPAILSLVFPVAVLQSLRAGSRWGRIAWYTLAVGAMLGVAGALELSLLLLGWALAWLCYLAYRRADRPALHRWLGLAGFALVAGVVVAAAPGNLVRMHEEHLGPAIPLWKVLGRAVVQTYMFLTEPRQVTALVVAPLLLARLGYRLRHLRPTGLRLPLRWGLCFVLGGVGLQMLFLSFTAWGYPAVRALNFMWFGLFTSWLVVLWAALPAGPSSTCQLLLRLRLPALLYVLVLVGGGPERAAWREWFENAPAYRRQLAARDAAIRRARQAGAHEVAVEPLQGIHPQYVLILGETLSARASASYNQDAARWYGLDSLRLSRPGLEPADVRVH</sequence>
<reference evidence="2 3" key="1">
    <citation type="submission" date="2019-12" db="EMBL/GenBank/DDBJ databases">
        <title>Hymenobacter sp. HMF4947 Genome sequencing and assembly.</title>
        <authorList>
            <person name="Kang H."/>
            <person name="Cha I."/>
            <person name="Kim H."/>
            <person name="Joh K."/>
        </authorList>
    </citation>
    <scope>NUCLEOTIDE SEQUENCE [LARGE SCALE GENOMIC DNA]</scope>
    <source>
        <strain evidence="2 3">HMF4947</strain>
    </source>
</reference>
<proteinExistence type="predicted"/>
<feature type="transmembrane region" description="Helical" evidence="1">
    <location>
        <begin position="126"/>
        <end position="151"/>
    </location>
</feature>
<evidence type="ECO:0000313" key="2">
    <source>
        <dbReference type="EMBL" id="MVN75361.1"/>
    </source>
</evidence>
<protein>
    <recommendedName>
        <fullName evidence="4">Glycosyltransferase RgtA/B/C/D-like domain-containing protein</fullName>
    </recommendedName>
</protein>
<feature type="transmembrane region" description="Helical" evidence="1">
    <location>
        <begin position="163"/>
        <end position="190"/>
    </location>
</feature>
<gene>
    <name evidence="2" type="ORF">GO988_03390</name>
</gene>
<comment type="caution">
    <text evidence="2">The sequence shown here is derived from an EMBL/GenBank/DDBJ whole genome shotgun (WGS) entry which is preliminary data.</text>
</comment>
<dbReference type="EMBL" id="WQKZ01000001">
    <property type="protein sequence ID" value="MVN75361.1"/>
    <property type="molecule type" value="Genomic_DNA"/>
</dbReference>
<feature type="transmembrane region" description="Helical" evidence="1">
    <location>
        <begin position="210"/>
        <end position="232"/>
    </location>
</feature>
<keyword evidence="3" id="KW-1185">Reference proteome</keyword>
<dbReference type="RefSeq" id="WP_157562105.1">
    <property type="nucleotide sequence ID" value="NZ_WQKZ01000001.1"/>
</dbReference>
<feature type="transmembrane region" description="Helical" evidence="1">
    <location>
        <begin position="295"/>
        <end position="320"/>
    </location>
</feature>
<name>A0A7K1TAZ0_9BACT</name>
<organism evidence="2 3">
    <name type="scientific">Hymenobacter ginkgonis</name>
    <dbReference type="NCBI Taxonomy" id="2682976"/>
    <lineage>
        <taxon>Bacteria</taxon>
        <taxon>Pseudomonadati</taxon>
        <taxon>Bacteroidota</taxon>
        <taxon>Cytophagia</taxon>
        <taxon>Cytophagales</taxon>
        <taxon>Hymenobacteraceae</taxon>
        <taxon>Hymenobacter</taxon>
    </lineage>
</organism>
<feature type="transmembrane region" description="Helical" evidence="1">
    <location>
        <begin position="102"/>
        <end position="120"/>
    </location>
</feature>
<evidence type="ECO:0000313" key="3">
    <source>
        <dbReference type="Proteomes" id="UP000441336"/>
    </source>
</evidence>
<evidence type="ECO:0000256" key="1">
    <source>
        <dbReference type="SAM" id="Phobius"/>
    </source>
</evidence>
<dbReference type="Proteomes" id="UP000441336">
    <property type="component" value="Unassembled WGS sequence"/>
</dbReference>
<keyword evidence="1" id="KW-1133">Transmembrane helix</keyword>
<dbReference type="AlphaFoldDB" id="A0A7K1TAZ0"/>
<evidence type="ECO:0008006" key="4">
    <source>
        <dbReference type="Google" id="ProtNLM"/>
    </source>
</evidence>
<feature type="transmembrane region" description="Helical" evidence="1">
    <location>
        <begin position="326"/>
        <end position="345"/>
    </location>
</feature>